<name>A0A1A6A1Z5_9TREE</name>
<dbReference type="OrthoDB" id="2149705at2759"/>
<gene>
    <name evidence="1" type="ORF">I303_04938</name>
</gene>
<organism evidence="1">
    <name type="scientific">Kwoniella dejecticola CBS 10117</name>
    <dbReference type="NCBI Taxonomy" id="1296121"/>
    <lineage>
        <taxon>Eukaryota</taxon>
        <taxon>Fungi</taxon>
        <taxon>Dikarya</taxon>
        <taxon>Basidiomycota</taxon>
        <taxon>Agaricomycotina</taxon>
        <taxon>Tremellomycetes</taxon>
        <taxon>Tremellales</taxon>
        <taxon>Cryptococcaceae</taxon>
        <taxon>Kwoniella</taxon>
    </lineage>
</organism>
<sequence length="130" mass="15016">MDNPKTDIILSMAHTEYGSTRPLRNHPSPTSARFSPPIFDLRDGVLPEDGIGNKEYNENHSHKDWVGYGYAYKVESCYKLKKVITLEEMKSRYGINGAPRGMGYVTKEMMRDVKWDEQECVWTDKEHGQD</sequence>
<dbReference type="VEuPathDB" id="FungiDB:I303_04938"/>
<evidence type="ECO:0000313" key="1">
    <source>
        <dbReference type="EMBL" id="OBR84081.1"/>
    </source>
</evidence>
<dbReference type="AlphaFoldDB" id="A0A1A6A1Z5"/>
<proteinExistence type="predicted"/>
<dbReference type="EMBL" id="KI894032">
    <property type="protein sequence ID" value="OBR84081.1"/>
    <property type="molecule type" value="Genomic_DNA"/>
</dbReference>
<reference evidence="1" key="1">
    <citation type="submission" date="2013-07" db="EMBL/GenBank/DDBJ databases">
        <title>The Genome Sequence of Cryptococcus dejecticola CBS10117.</title>
        <authorList>
            <consortium name="The Broad Institute Genome Sequencing Platform"/>
            <person name="Cuomo C."/>
            <person name="Litvintseva A."/>
            <person name="Chen Y."/>
            <person name="Heitman J."/>
            <person name="Sun S."/>
            <person name="Springer D."/>
            <person name="Dromer F."/>
            <person name="Young S.K."/>
            <person name="Zeng Q."/>
            <person name="Gargeya S."/>
            <person name="Fitzgerald M."/>
            <person name="Abouelleil A."/>
            <person name="Alvarado L."/>
            <person name="Berlin A.M."/>
            <person name="Chapman S.B."/>
            <person name="Dewar J."/>
            <person name="Goldberg J."/>
            <person name="Griggs A."/>
            <person name="Gujja S."/>
            <person name="Hansen M."/>
            <person name="Howarth C."/>
            <person name="Imamovic A."/>
            <person name="Larimer J."/>
            <person name="McCowan C."/>
            <person name="Murphy C."/>
            <person name="Pearson M."/>
            <person name="Priest M."/>
            <person name="Roberts A."/>
            <person name="Saif S."/>
            <person name="Shea T."/>
            <person name="Sykes S."/>
            <person name="Wortman J."/>
            <person name="Nusbaum C."/>
            <person name="Birren B."/>
        </authorList>
    </citation>
    <scope>NUCLEOTIDE SEQUENCE [LARGE SCALE GENOMIC DNA]</scope>
    <source>
        <strain evidence="1">CBS 10117</strain>
    </source>
</reference>
<accession>A0A1A6A1Z5</accession>
<protein>
    <submittedName>
        <fullName evidence="1">Uncharacterized protein</fullName>
    </submittedName>
</protein>